<reference evidence="7" key="2">
    <citation type="submission" date="2021-04" db="EMBL/GenBank/DDBJ databases">
        <authorList>
            <person name="Gilroy R."/>
        </authorList>
    </citation>
    <scope>NUCLEOTIDE SEQUENCE</scope>
    <source>
        <strain evidence="7">CHK186-1790</strain>
    </source>
</reference>
<keyword evidence="3" id="KW-0133">Cell shape</keyword>
<feature type="transmembrane region" description="Helical" evidence="6">
    <location>
        <begin position="196"/>
        <end position="215"/>
    </location>
</feature>
<comment type="caution">
    <text evidence="7">The sequence shown here is derived from an EMBL/GenBank/DDBJ whole genome shotgun (WGS) entry which is preliminary data.</text>
</comment>
<evidence type="ECO:0000256" key="5">
    <source>
        <dbReference type="ARBA" id="ARBA00023136"/>
    </source>
</evidence>
<keyword evidence="4 6" id="KW-1133">Transmembrane helix</keyword>
<gene>
    <name evidence="7" type="ORF">H9701_10740</name>
</gene>
<protein>
    <submittedName>
        <fullName evidence="7">FtsW/RodA/SpoVE family cell cycle protein</fullName>
    </submittedName>
</protein>
<feature type="transmembrane region" description="Helical" evidence="6">
    <location>
        <begin position="247"/>
        <end position="264"/>
    </location>
</feature>
<dbReference type="GO" id="GO:0032153">
    <property type="term" value="C:cell division site"/>
    <property type="evidence" value="ECO:0007669"/>
    <property type="project" value="TreeGrafter"/>
</dbReference>
<evidence type="ECO:0000256" key="3">
    <source>
        <dbReference type="ARBA" id="ARBA00022960"/>
    </source>
</evidence>
<proteinExistence type="predicted"/>
<dbReference type="EMBL" id="DWWJ01000201">
    <property type="protein sequence ID" value="HJC42009.1"/>
    <property type="molecule type" value="Genomic_DNA"/>
</dbReference>
<dbReference type="Pfam" id="PF01098">
    <property type="entry name" value="FTSW_RODA_SPOVE"/>
    <property type="match status" value="1"/>
</dbReference>
<evidence type="ECO:0000256" key="6">
    <source>
        <dbReference type="SAM" id="Phobius"/>
    </source>
</evidence>
<dbReference type="InterPro" id="IPR001182">
    <property type="entry name" value="FtsW/RodA"/>
</dbReference>
<dbReference type="GO" id="GO:0008360">
    <property type="term" value="P:regulation of cell shape"/>
    <property type="evidence" value="ECO:0007669"/>
    <property type="project" value="UniProtKB-KW"/>
</dbReference>
<accession>A0A9D2P3J8</accession>
<evidence type="ECO:0000313" key="8">
    <source>
        <dbReference type="Proteomes" id="UP000823882"/>
    </source>
</evidence>
<feature type="transmembrane region" description="Helical" evidence="6">
    <location>
        <begin position="170"/>
        <end position="189"/>
    </location>
</feature>
<keyword evidence="5 6" id="KW-0472">Membrane</keyword>
<feature type="transmembrane region" description="Helical" evidence="6">
    <location>
        <begin position="323"/>
        <end position="341"/>
    </location>
</feature>
<feature type="transmembrane region" description="Helical" evidence="6">
    <location>
        <begin position="143"/>
        <end position="164"/>
    </location>
</feature>
<keyword evidence="2 6" id="KW-0812">Transmembrane</keyword>
<evidence type="ECO:0000256" key="4">
    <source>
        <dbReference type="ARBA" id="ARBA00022989"/>
    </source>
</evidence>
<feature type="transmembrane region" description="Helical" evidence="6">
    <location>
        <begin position="221"/>
        <end position="240"/>
    </location>
</feature>
<dbReference type="NCBIfam" id="NF038403">
    <property type="entry name" value="perm_prefix_1"/>
    <property type="match status" value="1"/>
</dbReference>
<dbReference type="GO" id="GO:0015648">
    <property type="term" value="F:lipid-linked peptidoglycan transporter activity"/>
    <property type="evidence" value="ECO:0007669"/>
    <property type="project" value="TreeGrafter"/>
</dbReference>
<feature type="transmembrane region" description="Helical" evidence="6">
    <location>
        <begin position="79"/>
        <end position="99"/>
    </location>
</feature>
<evidence type="ECO:0000256" key="2">
    <source>
        <dbReference type="ARBA" id="ARBA00022692"/>
    </source>
</evidence>
<reference evidence="7" key="1">
    <citation type="journal article" date="2021" name="PeerJ">
        <title>Extensive microbial diversity within the chicken gut microbiome revealed by metagenomics and culture.</title>
        <authorList>
            <person name="Gilroy R."/>
            <person name="Ravi A."/>
            <person name="Getino M."/>
            <person name="Pursley I."/>
            <person name="Horton D.L."/>
            <person name="Alikhan N.F."/>
            <person name="Baker D."/>
            <person name="Gharbi K."/>
            <person name="Hall N."/>
            <person name="Watson M."/>
            <person name="Adriaenssens E.M."/>
            <person name="Foster-Nyarko E."/>
            <person name="Jarju S."/>
            <person name="Secka A."/>
            <person name="Antonio M."/>
            <person name="Oren A."/>
            <person name="Chaudhuri R.R."/>
            <person name="La Ragione R."/>
            <person name="Hildebrand F."/>
            <person name="Pallen M.J."/>
        </authorList>
    </citation>
    <scope>NUCLEOTIDE SEQUENCE</scope>
    <source>
        <strain evidence="7">CHK186-1790</strain>
    </source>
</reference>
<feature type="transmembrane region" description="Helical" evidence="6">
    <location>
        <begin position="386"/>
        <end position="408"/>
    </location>
</feature>
<evidence type="ECO:0000256" key="1">
    <source>
        <dbReference type="ARBA" id="ARBA00004141"/>
    </source>
</evidence>
<dbReference type="InterPro" id="IPR047928">
    <property type="entry name" value="Perm_prefix_1"/>
</dbReference>
<name>A0A9D2P3J8_9FIRM</name>
<comment type="subcellular location">
    <subcellularLocation>
        <location evidence="1">Membrane</location>
        <topology evidence="1">Multi-pass membrane protein</topology>
    </subcellularLocation>
</comment>
<dbReference type="GO" id="GO:0051301">
    <property type="term" value="P:cell division"/>
    <property type="evidence" value="ECO:0007669"/>
    <property type="project" value="InterPro"/>
</dbReference>
<sequence length="447" mass="48124">MAREALEEYLEAVGAEIRWRRARRPLLRELSDHIADQAAAFQAQGLEEGPALERAVAEMGDPAAVGRDLDRLHRPQNRWSLALGVLFLLLAGLLLQHLSARFLQDSEADYYFRRQGFGVLLSVGVLAGLWFSDCTLLLRRRRMAPAALGLLLAACLAGGIALPWLRARTLVTYLALLMPVPYAALLCRLQGRGGGAVLLCGLGALTLTLPAFVFLATSAGIVAAGTMLLVLGAAAGLGWFSGRRGKALLLAWGPALALGALLLLRSPGFLLRLQVFLHPEGDPLGTGFQYLALRAGELLLPGEFYGNACDYFLAFLAQALGRWVYPAAAGLLLLSAGLLLRRAARLQSRAGKLLALSALLPLLLQAGLYLLFNLGWSPLGPLSLPFLSYGMGYLAVNAALVGVLLSVFRMDRLLRDGPATDPARPRPDHWDLPLGRGTLSIQYRRGT</sequence>
<dbReference type="PANTHER" id="PTHR30474">
    <property type="entry name" value="CELL CYCLE PROTEIN"/>
    <property type="match status" value="1"/>
</dbReference>
<dbReference type="GO" id="GO:0005886">
    <property type="term" value="C:plasma membrane"/>
    <property type="evidence" value="ECO:0007669"/>
    <property type="project" value="TreeGrafter"/>
</dbReference>
<feature type="transmembrane region" description="Helical" evidence="6">
    <location>
        <begin position="111"/>
        <end position="131"/>
    </location>
</feature>
<evidence type="ECO:0000313" key="7">
    <source>
        <dbReference type="EMBL" id="HJC42009.1"/>
    </source>
</evidence>
<organism evidence="7 8">
    <name type="scientific">Candidatus Intestinimonas pullistercoris</name>
    <dbReference type="NCBI Taxonomy" id="2838623"/>
    <lineage>
        <taxon>Bacteria</taxon>
        <taxon>Bacillati</taxon>
        <taxon>Bacillota</taxon>
        <taxon>Clostridia</taxon>
        <taxon>Eubacteriales</taxon>
        <taxon>Intestinimonas</taxon>
    </lineage>
</organism>
<dbReference type="Proteomes" id="UP000823882">
    <property type="component" value="Unassembled WGS sequence"/>
</dbReference>
<dbReference type="AlphaFoldDB" id="A0A9D2P3J8"/>
<feature type="transmembrane region" description="Helical" evidence="6">
    <location>
        <begin position="353"/>
        <end position="374"/>
    </location>
</feature>